<dbReference type="EMBL" id="CP136920">
    <property type="protein sequence ID" value="WOO43415.1"/>
    <property type="molecule type" value="Genomic_DNA"/>
</dbReference>
<evidence type="ECO:0000313" key="7">
    <source>
        <dbReference type="EMBL" id="WOO43415.1"/>
    </source>
</evidence>
<evidence type="ECO:0000256" key="4">
    <source>
        <dbReference type="ARBA" id="ARBA00022989"/>
    </source>
</evidence>
<evidence type="ECO:0000256" key="5">
    <source>
        <dbReference type="ARBA" id="ARBA00023136"/>
    </source>
</evidence>
<dbReference type="KEGG" id="puo:RZN69_09970"/>
<dbReference type="InterPro" id="IPR007156">
    <property type="entry name" value="MamQ_LemA"/>
</dbReference>
<feature type="transmembrane region" description="Helical" evidence="6">
    <location>
        <begin position="6"/>
        <end position="27"/>
    </location>
</feature>
<dbReference type="Proteomes" id="UP001304300">
    <property type="component" value="Chromosome"/>
</dbReference>
<evidence type="ECO:0000256" key="6">
    <source>
        <dbReference type="SAM" id="Phobius"/>
    </source>
</evidence>
<dbReference type="GO" id="GO:0016020">
    <property type="term" value="C:membrane"/>
    <property type="evidence" value="ECO:0007669"/>
    <property type="project" value="UniProtKB-SubCell"/>
</dbReference>
<dbReference type="SUPFAM" id="SSF140478">
    <property type="entry name" value="LemA-like"/>
    <property type="match status" value="1"/>
</dbReference>
<evidence type="ECO:0000256" key="2">
    <source>
        <dbReference type="ARBA" id="ARBA00008854"/>
    </source>
</evidence>
<dbReference type="PANTHER" id="PTHR34478:SF2">
    <property type="entry name" value="MEMBRANE PROTEIN"/>
    <property type="match status" value="1"/>
</dbReference>
<evidence type="ECO:0000256" key="3">
    <source>
        <dbReference type="ARBA" id="ARBA00022692"/>
    </source>
</evidence>
<comment type="similarity">
    <text evidence="2">Belongs to the LemA family.</text>
</comment>
<keyword evidence="3 6" id="KW-0812">Transmembrane</keyword>
<comment type="subcellular location">
    <subcellularLocation>
        <location evidence="1">Membrane</location>
        <topology evidence="1">Single-pass membrane protein</topology>
    </subcellularLocation>
</comment>
<organism evidence="7 8">
    <name type="scientific">Rubellicoccus peritrichatus</name>
    <dbReference type="NCBI Taxonomy" id="3080537"/>
    <lineage>
        <taxon>Bacteria</taxon>
        <taxon>Pseudomonadati</taxon>
        <taxon>Verrucomicrobiota</taxon>
        <taxon>Opitutia</taxon>
        <taxon>Puniceicoccales</taxon>
        <taxon>Cerasicoccaceae</taxon>
        <taxon>Rubellicoccus</taxon>
    </lineage>
</organism>
<evidence type="ECO:0000256" key="1">
    <source>
        <dbReference type="ARBA" id="ARBA00004167"/>
    </source>
</evidence>
<reference evidence="7 8" key="1">
    <citation type="submission" date="2023-10" db="EMBL/GenBank/DDBJ databases">
        <title>Rubellicoccus peritrichatus gen. nov., sp. nov., isolated from an algae of coral reef tank.</title>
        <authorList>
            <person name="Luo J."/>
        </authorList>
    </citation>
    <scope>NUCLEOTIDE SEQUENCE [LARGE SCALE GENOMIC DNA]</scope>
    <source>
        <strain evidence="7 8">CR14</strain>
    </source>
</reference>
<evidence type="ECO:0000313" key="8">
    <source>
        <dbReference type="Proteomes" id="UP001304300"/>
    </source>
</evidence>
<dbReference type="PANTHER" id="PTHR34478">
    <property type="entry name" value="PROTEIN LEMA"/>
    <property type="match status" value="1"/>
</dbReference>
<proteinExistence type="inferred from homology"/>
<dbReference type="RefSeq" id="WP_317835969.1">
    <property type="nucleotide sequence ID" value="NZ_CP136920.1"/>
</dbReference>
<keyword evidence="4 6" id="KW-1133">Transmembrane helix</keyword>
<dbReference type="InterPro" id="IPR023353">
    <property type="entry name" value="LemA-like_dom_sf"/>
</dbReference>
<dbReference type="Gene3D" id="1.20.1440.20">
    <property type="entry name" value="LemA-like domain"/>
    <property type="match status" value="1"/>
</dbReference>
<accession>A0AAQ3LCY4</accession>
<name>A0AAQ3LCY4_9BACT</name>
<dbReference type="Pfam" id="PF04011">
    <property type="entry name" value="LemA"/>
    <property type="match status" value="1"/>
</dbReference>
<protein>
    <submittedName>
        <fullName evidence="7">LemA family protein</fullName>
    </submittedName>
</protein>
<keyword evidence="5 6" id="KW-0472">Membrane</keyword>
<dbReference type="AlphaFoldDB" id="A0AAQ3LCY4"/>
<gene>
    <name evidence="7" type="ORF">RZN69_09970</name>
</gene>
<keyword evidence="8" id="KW-1185">Reference proteome</keyword>
<sequence length="199" mass="21811">MSAGIIILIIIGVFVVVGIFLVVGIYNKLVALRNRFKNAFSQIDVQLKRRHDLIPNLVETAKGYIKHERETLEAVIQARNAASSAQEKASANPGDPSVMQALAGAEGMLTGAMGRFFALSEAYPDLKANQNMMQLSEELTSTENKVAFSRQAYNDSVMVYNTARETFPAVIFSGMFGFNAAALFEIENPAEKEAPKVQF</sequence>